<dbReference type="OrthoDB" id="1747252at2759"/>
<gene>
    <name evidence="4" type="ORF">F5X68DRAFT_273757</name>
</gene>
<evidence type="ECO:0000256" key="2">
    <source>
        <dbReference type="ARBA" id="ARBA00022980"/>
    </source>
</evidence>
<reference evidence="4" key="1">
    <citation type="journal article" date="2021" name="Nat. Commun.">
        <title>Genetic determinants of endophytism in the Arabidopsis root mycobiome.</title>
        <authorList>
            <person name="Mesny F."/>
            <person name="Miyauchi S."/>
            <person name="Thiergart T."/>
            <person name="Pickel B."/>
            <person name="Atanasova L."/>
            <person name="Karlsson M."/>
            <person name="Huettel B."/>
            <person name="Barry K.W."/>
            <person name="Haridas S."/>
            <person name="Chen C."/>
            <person name="Bauer D."/>
            <person name="Andreopoulos W."/>
            <person name="Pangilinan J."/>
            <person name="LaButti K."/>
            <person name="Riley R."/>
            <person name="Lipzen A."/>
            <person name="Clum A."/>
            <person name="Drula E."/>
            <person name="Henrissat B."/>
            <person name="Kohler A."/>
            <person name="Grigoriev I.V."/>
            <person name="Martin F.M."/>
            <person name="Hacquard S."/>
        </authorList>
    </citation>
    <scope>NUCLEOTIDE SEQUENCE</scope>
    <source>
        <strain evidence="4">MPI-SDFR-AT-0117</strain>
    </source>
</reference>
<dbReference type="PANTHER" id="PTHR36427">
    <property type="entry name" value="54S RIBOSOMAL PROTEIN L1, MITOCHONDRIAL"/>
    <property type="match status" value="1"/>
</dbReference>
<dbReference type="Pfam" id="PF00687">
    <property type="entry name" value="Ribosomal_L1"/>
    <property type="match status" value="1"/>
</dbReference>
<dbReference type="SUPFAM" id="SSF56808">
    <property type="entry name" value="Ribosomal protein L1"/>
    <property type="match status" value="1"/>
</dbReference>
<protein>
    <submittedName>
        <fullName evidence="4">50S ribosomal protein L1</fullName>
    </submittedName>
</protein>
<accession>A0A9P9ABA9</accession>
<comment type="caution">
    <text evidence="4">The sequence shown here is derived from an EMBL/GenBank/DDBJ whole genome shotgun (WGS) entry which is preliminary data.</text>
</comment>
<evidence type="ECO:0000313" key="5">
    <source>
        <dbReference type="Proteomes" id="UP000770015"/>
    </source>
</evidence>
<evidence type="ECO:0000313" key="4">
    <source>
        <dbReference type="EMBL" id="KAH6692518.1"/>
    </source>
</evidence>
<proteinExistence type="inferred from homology"/>
<dbReference type="PANTHER" id="PTHR36427:SF3">
    <property type="entry name" value="LARGE RIBOSOMAL SUBUNIT PROTEIN UL1M"/>
    <property type="match status" value="1"/>
</dbReference>
<keyword evidence="5" id="KW-1185">Reference proteome</keyword>
<dbReference type="AlphaFoldDB" id="A0A9P9ABA9"/>
<dbReference type="InterPro" id="IPR016095">
    <property type="entry name" value="Ribosomal_uL1_3-a/b-sand"/>
</dbReference>
<keyword evidence="2 4" id="KW-0689">Ribosomal protein</keyword>
<dbReference type="Gene3D" id="3.40.50.790">
    <property type="match status" value="1"/>
</dbReference>
<dbReference type="InterPro" id="IPR023674">
    <property type="entry name" value="Ribosomal_uL1-like"/>
</dbReference>
<dbReference type="CDD" id="cd00403">
    <property type="entry name" value="Ribosomal_L1"/>
    <property type="match status" value="1"/>
</dbReference>
<dbReference type="InterPro" id="IPR028364">
    <property type="entry name" value="Ribosomal_uL1/biogenesis"/>
</dbReference>
<keyword evidence="3" id="KW-0687">Ribonucleoprotein</keyword>
<name>A0A9P9ABA9_9PEZI</name>
<comment type="similarity">
    <text evidence="1">Belongs to the universal ribosomal protein uL1 family.</text>
</comment>
<evidence type="ECO:0000256" key="1">
    <source>
        <dbReference type="ARBA" id="ARBA00010531"/>
    </source>
</evidence>
<dbReference type="GO" id="GO:0005762">
    <property type="term" value="C:mitochondrial large ribosomal subunit"/>
    <property type="evidence" value="ECO:0007669"/>
    <property type="project" value="TreeGrafter"/>
</dbReference>
<dbReference type="EMBL" id="JAGSXJ010000004">
    <property type="protein sequence ID" value="KAH6692518.1"/>
    <property type="molecule type" value="Genomic_DNA"/>
</dbReference>
<dbReference type="Proteomes" id="UP000770015">
    <property type="component" value="Unassembled WGS sequence"/>
</dbReference>
<dbReference type="FunFam" id="3.40.50.790:FF:000001">
    <property type="entry name" value="50S ribosomal protein L1"/>
    <property type="match status" value="1"/>
</dbReference>
<sequence>MATPYHCLASMARLSLRSASRPTLASTPRILVPAATQTRNAGGKNITKLREQKIKDKKKKKLSKDFKSYDPTKFPQFSLCDAVRYLRACEVGRPPQSIMYSLSVRLKTPRNGAVIKGRLRFPNNIRTTESRVAVICPDDSEIAVEALQAGAVIAGEKALLESIKNGEINFDKLFCHPNSEAALGKANLGRILGPKGLMPSKKLGTITHKITSAIQDSAGAEEYREKQGAIRLPIGPLGFSPRQLSQNVTAFIDNLKEEISHLEGYKKEIREVVLSTTNGPGFNLNGLVEPTDEKVTMAQLSHVM</sequence>
<dbReference type="Gene3D" id="3.30.190.20">
    <property type="match status" value="1"/>
</dbReference>
<dbReference type="GO" id="GO:0003735">
    <property type="term" value="F:structural constituent of ribosome"/>
    <property type="evidence" value="ECO:0007669"/>
    <property type="project" value="TreeGrafter"/>
</dbReference>
<evidence type="ECO:0000256" key="3">
    <source>
        <dbReference type="ARBA" id="ARBA00023274"/>
    </source>
</evidence>
<organism evidence="4 5">
    <name type="scientific">Plectosphaerella plurivora</name>
    <dbReference type="NCBI Taxonomy" id="936078"/>
    <lineage>
        <taxon>Eukaryota</taxon>
        <taxon>Fungi</taxon>
        <taxon>Dikarya</taxon>
        <taxon>Ascomycota</taxon>
        <taxon>Pezizomycotina</taxon>
        <taxon>Sordariomycetes</taxon>
        <taxon>Hypocreomycetidae</taxon>
        <taxon>Glomerellales</taxon>
        <taxon>Plectosphaerellaceae</taxon>
        <taxon>Plectosphaerella</taxon>
    </lineage>
</organism>